<sequence length="38" mass="4400">MRHTQSMNQFTEIFIFSKQNCISVDGNLKHLRVGYAGK</sequence>
<reference evidence="1 2" key="1">
    <citation type="submission" date="2019-06" db="EMBL/GenBank/DDBJ databases">
        <title>Spirosoma utsteinense sp. nov. isolated from Antarctic ice-free soils.</title>
        <authorList>
            <person name="Tahon G."/>
        </authorList>
    </citation>
    <scope>NUCLEOTIDE SEQUENCE [LARGE SCALE GENOMIC DNA]</scope>
    <source>
        <strain evidence="1 2">LMG 31447</strain>
    </source>
</reference>
<comment type="caution">
    <text evidence="1">The sequence shown here is derived from an EMBL/GenBank/DDBJ whole genome shotgun (WGS) entry which is preliminary data.</text>
</comment>
<dbReference type="Proteomes" id="UP000700732">
    <property type="component" value="Unassembled WGS sequence"/>
</dbReference>
<accession>A0ABR6W3G3</accession>
<protein>
    <submittedName>
        <fullName evidence="1">Uncharacterized protein</fullName>
    </submittedName>
</protein>
<dbReference type="EMBL" id="VFIA01000008">
    <property type="protein sequence ID" value="MBC3791138.1"/>
    <property type="molecule type" value="Genomic_DNA"/>
</dbReference>
<keyword evidence="2" id="KW-1185">Reference proteome</keyword>
<gene>
    <name evidence="1" type="ORF">FH603_1636</name>
</gene>
<name>A0ABR6W3G3_9BACT</name>
<evidence type="ECO:0000313" key="2">
    <source>
        <dbReference type="Proteomes" id="UP000700732"/>
    </source>
</evidence>
<proteinExistence type="predicted"/>
<evidence type="ECO:0000313" key="1">
    <source>
        <dbReference type="EMBL" id="MBC3791138.1"/>
    </source>
</evidence>
<organism evidence="1 2">
    <name type="scientific">Spirosoma utsteinense</name>
    <dbReference type="NCBI Taxonomy" id="2585773"/>
    <lineage>
        <taxon>Bacteria</taxon>
        <taxon>Pseudomonadati</taxon>
        <taxon>Bacteroidota</taxon>
        <taxon>Cytophagia</taxon>
        <taxon>Cytophagales</taxon>
        <taxon>Cytophagaceae</taxon>
        <taxon>Spirosoma</taxon>
    </lineage>
</organism>